<reference evidence="5" key="1">
    <citation type="submission" date="2016-11" db="EMBL/GenBank/DDBJ databases">
        <authorList>
            <person name="Varghese N."/>
            <person name="Submissions S."/>
        </authorList>
    </citation>
    <scope>NUCLEOTIDE SEQUENCE [LARGE SCALE GENOMIC DNA]</scope>
    <source>
        <strain evidence="5">DSM 14826</strain>
    </source>
</reference>
<evidence type="ECO:0000313" key="4">
    <source>
        <dbReference type="EMBL" id="SHK21525.1"/>
    </source>
</evidence>
<keyword evidence="3" id="KW-0732">Signal</keyword>
<dbReference type="OrthoDB" id="1633470at2"/>
<evidence type="ECO:0000256" key="3">
    <source>
        <dbReference type="SAM" id="SignalP"/>
    </source>
</evidence>
<dbReference type="STRING" id="1120989.SAMN02745227_01802"/>
<dbReference type="RefSeq" id="WP_072908107.1">
    <property type="nucleotide sequence ID" value="NZ_FRAI01000022.1"/>
</dbReference>
<feature type="region of interest" description="Disordered" evidence="1">
    <location>
        <begin position="295"/>
        <end position="325"/>
    </location>
</feature>
<protein>
    <submittedName>
        <fullName evidence="4">Stage II sporulation protein P</fullName>
    </submittedName>
</protein>
<evidence type="ECO:0000256" key="1">
    <source>
        <dbReference type="SAM" id="MobiDB-lite"/>
    </source>
</evidence>
<sequence length="389" mass="44224">MKYKVIIVLLTIFLFSFTSFLFAESELEDGSYYTLYDENNNVLLRTAIVIHVGDKFIDHNNIHYEVYKVDSQNYKAWAKKIDPDEVTIHTFSNFAQLKGADQRRIGLYYTHSGESYVPTDGYAQTDRRRGGIYKVGEKLAQRLEGLEVEVINNRRTHFPYAGSYRRSRRTAKEIIDKKVDAIFDVHRDATPVNEYLEEINGEKITQVLIVVGRQNPAFRVNEEFALKLKSVGDEMYPKLVKGIFYARGGYNQDLHPRALLLEIGAHTNKREQAERGAELFAEVITKTLYGNLEVPKATEELEEDPKSLEEEENNEPPKVQSTVNSGGIGRGGLLKGIMVVLLLTVIGGGGYLLISVGDTREIEKKIRSFLSKEFANTLIWKKGKKESKS</sequence>
<dbReference type="EMBL" id="FRAI01000022">
    <property type="protein sequence ID" value="SHK21525.1"/>
    <property type="molecule type" value="Genomic_DNA"/>
</dbReference>
<dbReference type="AlphaFoldDB" id="A0A1M6QMX9"/>
<keyword evidence="5" id="KW-1185">Reference proteome</keyword>
<gene>
    <name evidence="4" type="ORF">SAMN02745227_01802</name>
</gene>
<evidence type="ECO:0000256" key="2">
    <source>
        <dbReference type="SAM" id="Phobius"/>
    </source>
</evidence>
<dbReference type="InterPro" id="IPR010897">
    <property type="entry name" value="Spore_II_P"/>
</dbReference>
<keyword evidence="2" id="KW-0812">Transmembrane</keyword>
<feature type="transmembrane region" description="Helical" evidence="2">
    <location>
        <begin position="333"/>
        <end position="354"/>
    </location>
</feature>
<keyword evidence="2" id="KW-0472">Membrane</keyword>
<feature type="compositionally biased region" description="Basic and acidic residues" evidence="1">
    <location>
        <begin position="296"/>
        <end position="308"/>
    </location>
</feature>
<dbReference type="Proteomes" id="UP000243547">
    <property type="component" value="Unassembled WGS sequence"/>
</dbReference>
<name>A0A1M6QMX9_9FIRM</name>
<dbReference type="NCBIfam" id="TIGR02867">
    <property type="entry name" value="spore_II_P"/>
    <property type="match status" value="1"/>
</dbReference>
<dbReference type="Pfam" id="PF07454">
    <property type="entry name" value="SpoIIP"/>
    <property type="match status" value="1"/>
</dbReference>
<feature type="signal peptide" evidence="3">
    <location>
        <begin position="1"/>
        <end position="23"/>
    </location>
</feature>
<proteinExistence type="predicted"/>
<keyword evidence="2" id="KW-1133">Transmembrane helix</keyword>
<organism evidence="4 5">
    <name type="scientific">Anaerobranca californiensis DSM 14826</name>
    <dbReference type="NCBI Taxonomy" id="1120989"/>
    <lineage>
        <taxon>Bacteria</taxon>
        <taxon>Bacillati</taxon>
        <taxon>Bacillota</taxon>
        <taxon>Clostridia</taxon>
        <taxon>Eubacteriales</taxon>
        <taxon>Proteinivoracaceae</taxon>
        <taxon>Anaerobranca</taxon>
    </lineage>
</organism>
<evidence type="ECO:0000313" key="5">
    <source>
        <dbReference type="Proteomes" id="UP000243547"/>
    </source>
</evidence>
<feature type="chain" id="PRO_5009920370" evidence="3">
    <location>
        <begin position="24"/>
        <end position="389"/>
    </location>
</feature>
<accession>A0A1M6QMX9</accession>